<dbReference type="PANTHER" id="PTHR47256:SF1">
    <property type="entry name" value="ZN(II)2CYS6 TRANSCRIPTION FACTOR (EUROFUNG)"/>
    <property type="match status" value="1"/>
</dbReference>
<dbReference type="Pfam" id="PF00172">
    <property type="entry name" value="Zn_clus"/>
    <property type="match status" value="1"/>
</dbReference>
<dbReference type="Proteomes" id="UP000799438">
    <property type="component" value="Unassembled WGS sequence"/>
</dbReference>
<dbReference type="GeneID" id="54293494"/>
<dbReference type="AlphaFoldDB" id="A0A6A6B276"/>
<dbReference type="SUPFAM" id="SSF57701">
    <property type="entry name" value="Zn2/Cys6 DNA-binding domain"/>
    <property type="match status" value="1"/>
</dbReference>
<dbReference type="InterPro" id="IPR036864">
    <property type="entry name" value="Zn2-C6_fun-type_DNA-bd_sf"/>
</dbReference>
<feature type="domain" description="Zn(2)-C6 fungal-type" evidence="2">
    <location>
        <begin position="7"/>
        <end position="37"/>
    </location>
</feature>
<dbReference type="EMBL" id="ML995498">
    <property type="protein sequence ID" value="KAF2138160.1"/>
    <property type="molecule type" value="Genomic_DNA"/>
</dbReference>
<keyword evidence="1" id="KW-0539">Nucleus</keyword>
<dbReference type="PROSITE" id="PS50048">
    <property type="entry name" value="ZN2_CY6_FUNGAL_2"/>
    <property type="match status" value="1"/>
</dbReference>
<dbReference type="InterPro" id="IPR001138">
    <property type="entry name" value="Zn2Cys6_DnaBD"/>
</dbReference>
<evidence type="ECO:0000256" key="1">
    <source>
        <dbReference type="ARBA" id="ARBA00023242"/>
    </source>
</evidence>
<protein>
    <recommendedName>
        <fullName evidence="2">Zn(2)-C6 fungal-type domain-containing protein</fullName>
    </recommendedName>
</protein>
<dbReference type="CDD" id="cd00067">
    <property type="entry name" value="GAL4"/>
    <property type="match status" value="1"/>
</dbReference>
<proteinExistence type="predicted"/>
<reference evidence="3" key="1">
    <citation type="journal article" date="2020" name="Stud. Mycol.">
        <title>101 Dothideomycetes genomes: a test case for predicting lifestyles and emergence of pathogens.</title>
        <authorList>
            <person name="Haridas S."/>
            <person name="Albert R."/>
            <person name="Binder M."/>
            <person name="Bloem J."/>
            <person name="Labutti K."/>
            <person name="Salamov A."/>
            <person name="Andreopoulos B."/>
            <person name="Baker S."/>
            <person name="Barry K."/>
            <person name="Bills G."/>
            <person name="Bluhm B."/>
            <person name="Cannon C."/>
            <person name="Castanera R."/>
            <person name="Culley D."/>
            <person name="Daum C."/>
            <person name="Ezra D."/>
            <person name="Gonzalez J."/>
            <person name="Henrissat B."/>
            <person name="Kuo A."/>
            <person name="Liang C."/>
            <person name="Lipzen A."/>
            <person name="Lutzoni F."/>
            <person name="Magnuson J."/>
            <person name="Mondo S."/>
            <person name="Nolan M."/>
            <person name="Ohm R."/>
            <person name="Pangilinan J."/>
            <person name="Park H.-J."/>
            <person name="Ramirez L."/>
            <person name="Alfaro M."/>
            <person name="Sun H."/>
            <person name="Tritt A."/>
            <person name="Yoshinaga Y."/>
            <person name="Zwiers L.-H."/>
            <person name="Turgeon B."/>
            <person name="Goodwin S."/>
            <person name="Spatafora J."/>
            <person name="Crous P."/>
            <person name="Grigoriev I."/>
        </authorList>
    </citation>
    <scope>NUCLEOTIDE SEQUENCE</scope>
    <source>
        <strain evidence="3">CBS 121167</strain>
    </source>
</reference>
<feature type="non-terminal residue" evidence="3">
    <location>
        <position position="1"/>
    </location>
</feature>
<keyword evidence="4" id="KW-1185">Reference proteome</keyword>
<dbReference type="RefSeq" id="XP_033393873.1">
    <property type="nucleotide sequence ID" value="XM_033535998.1"/>
</dbReference>
<evidence type="ECO:0000313" key="4">
    <source>
        <dbReference type="Proteomes" id="UP000799438"/>
    </source>
</evidence>
<accession>A0A6A6B276</accession>
<evidence type="ECO:0000313" key="3">
    <source>
        <dbReference type="EMBL" id="KAF2138160.1"/>
    </source>
</evidence>
<dbReference type="GO" id="GO:0008270">
    <property type="term" value="F:zinc ion binding"/>
    <property type="evidence" value="ECO:0007669"/>
    <property type="project" value="InterPro"/>
</dbReference>
<feature type="non-terminal residue" evidence="3">
    <location>
        <position position="107"/>
    </location>
</feature>
<dbReference type="SMART" id="SM00066">
    <property type="entry name" value="GAL4"/>
    <property type="match status" value="1"/>
</dbReference>
<dbReference type="Gene3D" id="4.10.240.10">
    <property type="entry name" value="Zn(2)-C6 fungal-type DNA-binding domain"/>
    <property type="match status" value="1"/>
</dbReference>
<organism evidence="3 4">
    <name type="scientific">Aplosporella prunicola CBS 121167</name>
    <dbReference type="NCBI Taxonomy" id="1176127"/>
    <lineage>
        <taxon>Eukaryota</taxon>
        <taxon>Fungi</taxon>
        <taxon>Dikarya</taxon>
        <taxon>Ascomycota</taxon>
        <taxon>Pezizomycotina</taxon>
        <taxon>Dothideomycetes</taxon>
        <taxon>Dothideomycetes incertae sedis</taxon>
        <taxon>Botryosphaeriales</taxon>
        <taxon>Aplosporellaceae</taxon>
        <taxon>Aplosporella</taxon>
    </lineage>
</organism>
<dbReference type="OrthoDB" id="10261408at2759"/>
<dbReference type="PANTHER" id="PTHR47256">
    <property type="entry name" value="ZN(II)2CYS6 TRANSCRIPTION FACTOR (EUROFUNG)-RELATED"/>
    <property type="match status" value="1"/>
</dbReference>
<dbReference type="InterPro" id="IPR053187">
    <property type="entry name" value="Notoamide_regulator"/>
</dbReference>
<gene>
    <name evidence="3" type="ORF">K452DRAFT_198778</name>
</gene>
<evidence type="ECO:0000259" key="2">
    <source>
        <dbReference type="PROSITE" id="PS50048"/>
    </source>
</evidence>
<name>A0A6A6B276_9PEZI</name>
<sequence length="107" mass="12096">RQIINAACTACQRRKSKCDGVRPKCSACVRRLTDCSYETASAEETRTSALKRRNEMLEQRLSTFTELYDLLQSASESDARTLLQLIRSSPDPETVLNTVREGQLLLQ</sequence>
<dbReference type="GO" id="GO:0000981">
    <property type="term" value="F:DNA-binding transcription factor activity, RNA polymerase II-specific"/>
    <property type="evidence" value="ECO:0007669"/>
    <property type="project" value="InterPro"/>
</dbReference>